<gene>
    <name evidence="4" type="ORF">H6A31_09240</name>
</gene>
<dbReference type="Pfam" id="PF04717">
    <property type="entry name" value="Phage_base_V"/>
    <property type="match status" value="1"/>
</dbReference>
<protein>
    <recommendedName>
        <fullName evidence="3">Gp5/Type VI secretion system Vgr protein OB-fold domain-containing protein</fullName>
    </recommendedName>
</protein>
<name>A0ABS2EVY9_9BACE</name>
<dbReference type="InterPro" id="IPR037026">
    <property type="entry name" value="Vgr_OB-fold_dom_sf"/>
</dbReference>
<keyword evidence="5" id="KW-1185">Reference proteome</keyword>
<evidence type="ECO:0000256" key="1">
    <source>
        <dbReference type="SAM" id="Coils"/>
    </source>
</evidence>
<comment type="caution">
    <text evidence="4">The sequence shown here is derived from an EMBL/GenBank/DDBJ whole genome shotgun (WGS) entry which is preliminary data.</text>
</comment>
<dbReference type="Proteomes" id="UP000703295">
    <property type="component" value="Unassembled WGS sequence"/>
</dbReference>
<reference evidence="4 5" key="1">
    <citation type="journal article" date="2021" name="Sci. Rep.">
        <title>The distribution of antibiotic resistance genes in chicken gut microbiota commensals.</title>
        <authorList>
            <person name="Juricova H."/>
            <person name="Matiasovicova J."/>
            <person name="Kubasova T."/>
            <person name="Cejkova D."/>
            <person name="Rychlik I."/>
        </authorList>
    </citation>
    <scope>NUCLEOTIDE SEQUENCE [LARGE SCALE GENOMIC DNA]</scope>
    <source>
        <strain evidence="4 5">An801</strain>
    </source>
</reference>
<evidence type="ECO:0000313" key="5">
    <source>
        <dbReference type="Proteomes" id="UP000703295"/>
    </source>
</evidence>
<keyword evidence="1" id="KW-0175">Coiled coil</keyword>
<dbReference type="InterPro" id="IPR006531">
    <property type="entry name" value="Gp5/Vgr_OB"/>
</dbReference>
<feature type="compositionally biased region" description="Basic and acidic residues" evidence="2">
    <location>
        <begin position="599"/>
        <end position="630"/>
    </location>
</feature>
<organism evidence="4 5">
    <name type="scientific">Bacteroides mediterraneensis</name>
    <dbReference type="NCBI Taxonomy" id="1841856"/>
    <lineage>
        <taxon>Bacteria</taxon>
        <taxon>Pseudomonadati</taxon>
        <taxon>Bacteroidota</taxon>
        <taxon>Bacteroidia</taxon>
        <taxon>Bacteroidales</taxon>
        <taxon>Bacteroidaceae</taxon>
        <taxon>Bacteroides</taxon>
    </lineage>
</organism>
<dbReference type="Gene3D" id="2.40.50.230">
    <property type="entry name" value="Gp5 N-terminal domain"/>
    <property type="match status" value="1"/>
</dbReference>
<evidence type="ECO:0000256" key="2">
    <source>
        <dbReference type="SAM" id="MobiDB-lite"/>
    </source>
</evidence>
<dbReference type="RefSeq" id="WP_204476031.1">
    <property type="nucleotide sequence ID" value="NZ_JACJJW010000022.1"/>
</dbReference>
<evidence type="ECO:0000313" key="4">
    <source>
        <dbReference type="EMBL" id="MBM6758857.1"/>
    </source>
</evidence>
<feature type="coiled-coil region" evidence="1">
    <location>
        <begin position="178"/>
        <end position="235"/>
    </location>
</feature>
<accession>A0ABS2EVY9</accession>
<proteinExistence type="predicted"/>
<sequence length="1239" mass="141073">MTSYILVINNIPTDNAKLEFKYNTNSEDSKKTFDVNDNNEKETWTCTLQNLSYSKAIYKPGELQFNLQLTGCKNVNKIYQTFKEKTVTLISKENDKTNNISKDYYIFGIRIQKRSDIFYITVQAFDPFKYLTLDNYCKAYTGKKFILDILWNTDLWPKKLPTAIKKTQFTLEKSIRNKAVLEQKKKTLEWIIANLNDQKNKENKKPEKERDEKKIKELENKIHELEAEDRPLETTKKEINATTIEGSSVFNITPQLLHYHNGIEFIQPYLVQYNESFFDFLVRVSNRCGEFLYYEDGYFNIGWDKDTKVKTPITEYVAINFAQNVTTACEEDSISSVHNDYTTNENKKDSKSAAKMYDSNLASDENLASIPPKDEYTQWTDFALFPGCYFINIFTDIANSANVAEALTNLVFSTTATTSASAVFSKNVNDEYEKKYFDPNKAYIKERQNGERIHPFSTSNSNTTTVKSSESNIPPNSYIPFSLEFYEAVRKGIEKNEQSRIQIALGTHFYPLSLGSLIELDNQTYIVVQINGCVNNETETLDIEAIPYSEGNTVFPPAAPVNPIREAKAQRAFITDNLDPLKMNRVRVRYPWQATSKDSTSKDSTPKDSTPKDSTPKDSTSKDSTPKDSTPEDSTPWIRIALPMASNDCGFNFLPQIGDEAIINYENGNIERPYVEGMLYTGKSSVPYDFKQNNARVISSVNGHSIIFSDPPVSTNAINGLFPLWKTINSFVPSALKGKDLKEYNKKAMGGIEFTDEHGLYSISMSSDKRTISIDSPVGKVDINAFTGITISAPNGNVRIEGKNIDIVAGNNLSISSGNNIASHFWHMRDSKWGEGGKDFLQTLGTSFLSKVEIIDMNLIRTIFETLLRPCAGTLLIKSNRYLCFEAGKGEAQIAGRQTVKQLGIRKTSDLTFAPDQICEVTIPYQNNVVVTNRIPIHINNVIQAIEAAEQAFRTINTNLLSAKNAYIDAFKTINRIPRSNEYIKNGSQLPDFDSLYPANIDNFTAFQMVSEIPADGSQTEFLSTKIFLNKLNKHALNIKENQLTSNKILNDFKNVYLQDPIVKELIDNYVNIDNDITKLYRDFITQSYFNRRSQSCRTKNKRELLYNVLVGLINRQNGTEAKGAAYNNVNKIALEQNTNWAQWDTWCNSLKYEPQSPVQLRKRDKARLGMTEWKFLGVHKLNGMLDQYIWDTNEDAGKILFSDQAGETLNFHNKEIHYYKKSETDPLTALKNILRRIQ</sequence>
<dbReference type="SUPFAM" id="SSF69255">
    <property type="entry name" value="gp5 N-terminal domain-like"/>
    <property type="match status" value="1"/>
</dbReference>
<feature type="region of interest" description="Disordered" evidence="2">
    <location>
        <begin position="592"/>
        <end position="635"/>
    </location>
</feature>
<feature type="domain" description="Gp5/Type VI secretion system Vgr protein OB-fold" evidence="3">
    <location>
        <begin position="630"/>
        <end position="680"/>
    </location>
</feature>
<evidence type="ECO:0000259" key="3">
    <source>
        <dbReference type="Pfam" id="PF04717"/>
    </source>
</evidence>
<dbReference type="EMBL" id="JACJJW010000022">
    <property type="protein sequence ID" value="MBM6758857.1"/>
    <property type="molecule type" value="Genomic_DNA"/>
</dbReference>